<reference evidence="2 3" key="1">
    <citation type="submission" date="2024-04" db="EMBL/GenBank/DDBJ databases">
        <authorList>
            <person name="Waldvogel A.-M."/>
            <person name="Schoenle A."/>
        </authorList>
    </citation>
    <scope>NUCLEOTIDE SEQUENCE [LARGE SCALE GENOMIC DNA]</scope>
</reference>
<evidence type="ECO:0000313" key="3">
    <source>
        <dbReference type="Proteomes" id="UP001497482"/>
    </source>
</evidence>
<feature type="region of interest" description="Disordered" evidence="1">
    <location>
        <begin position="1"/>
        <end position="23"/>
    </location>
</feature>
<protein>
    <submittedName>
        <fullName evidence="2">Uncharacterized protein</fullName>
    </submittedName>
</protein>
<organism evidence="2 3">
    <name type="scientific">Knipowitschia caucasica</name>
    <name type="common">Caucasian dwarf goby</name>
    <name type="synonym">Pomatoschistus caucasicus</name>
    <dbReference type="NCBI Taxonomy" id="637954"/>
    <lineage>
        <taxon>Eukaryota</taxon>
        <taxon>Metazoa</taxon>
        <taxon>Chordata</taxon>
        <taxon>Craniata</taxon>
        <taxon>Vertebrata</taxon>
        <taxon>Euteleostomi</taxon>
        <taxon>Actinopterygii</taxon>
        <taxon>Neopterygii</taxon>
        <taxon>Teleostei</taxon>
        <taxon>Neoteleostei</taxon>
        <taxon>Acanthomorphata</taxon>
        <taxon>Gobiaria</taxon>
        <taxon>Gobiiformes</taxon>
        <taxon>Gobioidei</taxon>
        <taxon>Gobiidae</taxon>
        <taxon>Gobiinae</taxon>
        <taxon>Knipowitschia</taxon>
    </lineage>
</organism>
<keyword evidence="3" id="KW-1185">Reference proteome</keyword>
<evidence type="ECO:0000256" key="1">
    <source>
        <dbReference type="SAM" id="MobiDB-lite"/>
    </source>
</evidence>
<gene>
    <name evidence="2" type="ORF">KC01_LOCUS9136</name>
</gene>
<accession>A0AAV2JQE3</accession>
<name>A0AAV2JQE3_KNICA</name>
<evidence type="ECO:0000313" key="2">
    <source>
        <dbReference type="EMBL" id="CAL1577857.1"/>
    </source>
</evidence>
<sequence>MGWGEGIEEEDEEGGGGGGGDGGGGRGVGGWGWYCCWCVELGIGGGVCWVFGGVVKGVCGVEVDEG</sequence>
<dbReference type="EMBL" id="OZ035835">
    <property type="protein sequence ID" value="CAL1577857.1"/>
    <property type="molecule type" value="Genomic_DNA"/>
</dbReference>
<dbReference type="AlphaFoldDB" id="A0AAV2JQE3"/>
<dbReference type="Proteomes" id="UP001497482">
    <property type="component" value="Chromosome 13"/>
</dbReference>
<proteinExistence type="predicted"/>
<feature type="compositionally biased region" description="Acidic residues" evidence="1">
    <location>
        <begin position="1"/>
        <end position="14"/>
    </location>
</feature>